<comment type="caution">
    <text evidence="3">The sequence shown here is derived from an EMBL/GenBank/DDBJ whole genome shotgun (WGS) entry which is preliminary data.</text>
</comment>
<keyword evidence="4" id="KW-1185">Reference proteome</keyword>
<gene>
    <name evidence="3" type="ORF">GCM10011394_09930</name>
</gene>
<evidence type="ECO:0000313" key="4">
    <source>
        <dbReference type="Proteomes" id="UP000599009"/>
    </source>
</evidence>
<dbReference type="InterPro" id="IPR007607">
    <property type="entry name" value="BacA/B"/>
</dbReference>
<feature type="region of interest" description="Disordered" evidence="2">
    <location>
        <begin position="1"/>
        <end position="76"/>
    </location>
</feature>
<dbReference type="Pfam" id="PF04519">
    <property type="entry name" value="Bactofilin"/>
    <property type="match status" value="1"/>
</dbReference>
<evidence type="ECO:0000256" key="1">
    <source>
        <dbReference type="ARBA" id="ARBA00044755"/>
    </source>
</evidence>
<dbReference type="Proteomes" id="UP000599009">
    <property type="component" value="Unassembled WGS sequence"/>
</dbReference>
<feature type="compositionally biased region" description="Basic and acidic residues" evidence="2">
    <location>
        <begin position="186"/>
        <end position="205"/>
    </location>
</feature>
<evidence type="ECO:0000313" key="3">
    <source>
        <dbReference type="EMBL" id="GGK02894.1"/>
    </source>
</evidence>
<feature type="compositionally biased region" description="Low complexity" evidence="2">
    <location>
        <begin position="65"/>
        <end position="75"/>
    </location>
</feature>
<sequence length="205" mass="21230">MLMSEFPDPPTAPRKHRDMAIFPQGSAKKDSSLPFGKDSTPPAREPSPAAADFQPAEAPFQTSRPAAAPAPVPQAKESVIASDLTIEGKISGSGHVRIAGKFKGDVNVEGDLTIDSGARLNGGVRAKRVTVAGELEGNIESADRVELQPSAVLIGDVKAGTLTVASGSRIRGHVECGWDDGAAPGKGKDDKAQKDKDKAGLDLVS</sequence>
<protein>
    <submittedName>
        <fullName evidence="3">Cell shape determination protein CcmA</fullName>
    </submittedName>
</protein>
<accession>A0ABQ2EAU6</accession>
<proteinExistence type="inferred from homology"/>
<feature type="region of interest" description="Disordered" evidence="2">
    <location>
        <begin position="175"/>
        <end position="205"/>
    </location>
</feature>
<evidence type="ECO:0000256" key="2">
    <source>
        <dbReference type="SAM" id="MobiDB-lite"/>
    </source>
</evidence>
<name>A0ABQ2EAU6_9GAMM</name>
<organism evidence="3 4">
    <name type="scientific">Luteimonas terricola</name>
    <dbReference type="NCBI Taxonomy" id="645597"/>
    <lineage>
        <taxon>Bacteria</taxon>
        <taxon>Pseudomonadati</taxon>
        <taxon>Pseudomonadota</taxon>
        <taxon>Gammaproteobacteria</taxon>
        <taxon>Lysobacterales</taxon>
        <taxon>Lysobacteraceae</taxon>
        <taxon>Luteimonas</taxon>
    </lineage>
</organism>
<dbReference type="PANTHER" id="PTHR35024:SF4">
    <property type="entry name" value="POLYMER-FORMING CYTOSKELETAL PROTEIN"/>
    <property type="match status" value="1"/>
</dbReference>
<dbReference type="PANTHER" id="PTHR35024">
    <property type="entry name" value="HYPOTHETICAL CYTOSOLIC PROTEIN"/>
    <property type="match status" value="1"/>
</dbReference>
<reference evidence="4" key="1">
    <citation type="journal article" date="2019" name="Int. J. Syst. Evol. Microbiol.">
        <title>The Global Catalogue of Microorganisms (GCM) 10K type strain sequencing project: providing services to taxonomists for standard genome sequencing and annotation.</title>
        <authorList>
            <consortium name="The Broad Institute Genomics Platform"/>
            <consortium name="The Broad Institute Genome Sequencing Center for Infectious Disease"/>
            <person name="Wu L."/>
            <person name="Ma J."/>
        </authorList>
    </citation>
    <scope>NUCLEOTIDE SEQUENCE [LARGE SCALE GENOMIC DNA]</scope>
    <source>
        <strain evidence="4">CGMCC 1.8985</strain>
    </source>
</reference>
<dbReference type="EMBL" id="BMME01000001">
    <property type="protein sequence ID" value="GGK02894.1"/>
    <property type="molecule type" value="Genomic_DNA"/>
</dbReference>
<comment type="similarity">
    <text evidence="1">Belongs to the bactofilin family.</text>
</comment>